<feature type="compositionally biased region" description="Basic and acidic residues" evidence="1">
    <location>
        <begin position="7"/>
        <end position="16"/>
    </location>
</feature>
<dbReference type="Proteomes" id="UP000600918">
    <property type="component" value="Unassembled WGS sequence"/>
</dbReference>
<comment type="caution">
    <text evidence="2">The sequence shown here is derived from an EMBL/GenBank/DDBJ whole genome shotgun (WGS) entry which is preliminary data.</text>
</comment>
<evidence type="ECO:0000313" key="2">
    <source>
        <dbReference type="EMBL" id="KAF7425604.1"/>
    </source>
</evidence>
<dbReference type="EMBL" id="JACSDY010000006">
    <property type="protein sequence ID" value="KAF7425604.1"/>
    <property type="molecule type" value="Genomic_DNA"/>
</dbReference>
<evidence type="ECO:0000256" key="1">
    <source>
        <dbReference type="SAM" id="MobiDB-lite"/>
    </source>
</evidence>
<proteinExistence type="predicted"/>
<name>A0A834P2N4_VESPE</name>
<reference evidence="2" key="1">
    <citation type="journal article" date="2020" name="G3 (Bethesda)">
        <title>High-Quality Assemblies for Three Invasive Social Wasps from the &lt;i&gt;Vespula&lt;/i&gt; Genus.</title>
        <authorList>
            <person name="Harrop T.W.R."/>
            <person name="Guhlin J."/>
            <person name="McLaughlin G.M."/>
            <person name="Permina E."/>
            <person name="Stockwell P."/>
            <person name="Gilligan J."/>
            <person name="Le Lec M.F."/>
            <person name="Gruber M.A.M."/>
            <person name="Quinn O."/>
            <person name="Lovegrove M."/>
            <person name="Duncan E.J."/>
            <person name="Remnant E.J."/>
            <person name="Van Eeckhoven J."/>
            <person name="Graham B."/>
            <person name="Knapp R.A."/>
            <person name="Langford K.W."/>
            <person name="Kronenberg Z."/>
            <person name="Press M.O."/>
            <person name="Eacker S.M."/>
            <person name="Wilson-Rankin E.E."/>
            <person name="Purcell J."/>
            <person name="Lester P.J."/>
            <person name="Dearden P.K."/>
        </authorList>
    </citation>
    <scope>NUCLEOTIDE SEQUENCE</scope>
    <source>
        <strain evidence="2">Volc-1</strain>
    </source>
</reference>
<protein>
    <submittedName>
        <fullName evidence="2">Uncharacterized protein</fullName>
    </submittedName>
</protein>
<gene>
    <name evidence="2" type="ORF">H0235_008042</name>
</gene>
<keyword evidence="3" id="KW-1185">Reference proteome</keyword>
<organism evidence="2 3">
    <name type="scientific">Vespula pensylvanica</name>
    <name type="common">Western yellow jacket</name>
    <name type="synonym">Wasp</name>
    <dbReference type="NCBI Taxonomy" id="30213"/>
    <lineage>
        <taxon>Eukaryota</taxon>
        <taxon>Metazoa</taxon>
        <taxon>Ecdysozoa</taxon>
        <taxon>Arthropoda</taxon>
        <taxon>Hexapoda</taxon>
        <taxon>Insecta</taxon>
        <taxon>Pterygota</taxon>
        <taxon>Neoptera</taxon>
        <taxon>Endopterygota</taxon>
        <taxon>Hymenoptera</taxon>
        <taxon>Apocrita</taxon>
        <taxon>Aculeata</taxon>
        <taxon>Vespoidea</taxon>
        <taxon>Vespidae</taxon>
        <taxon>Vespinae</taxon>
        <taxon>Vespula</taxon>
    </lineage>
</organism>
<sequence length="107" mass="12031">MKAKKPYAFERAHSRPDGSLNALNMQQTPADACPGILPPEYIVSYGAPLYVKQDVSGQLYSSVLPSEESEDVHADLPQVAALIRPWIKLNPILRCMELREILRRRSL</sequence>
<feature type="region of interest" description="Disordered" evidence="1">
    <location>
        <begin position="1"/>
        <end position="20"/>
    </location>
</feature>
<evidence type="ECO:0000313" key="3">
    <source>
        <dbReference type="Proteomes" id="UP000600918"/>
    </source>
</evidence>
<dbReference type="AlphaFoldDB" id="A0A834P2N4"/>
<accession>A0A834P2N4</accession>